<dbReference type="AlphaFoldDB" id="A0A1K2B473"/>
<dbReference type="EMBL" id="FPJO01000008">
    <property type="protein sequence ID" value="SFX93366.1"/>
    <property type="molecule type" value="Genomic_DNA"/>
</dbReference>
<dbReference type="Proteomes" id="UP000181909">
    <property type="component" value="Unassembled WGS sequence"/>
</dbReference>
<name>A0A1K2B473_STRAR</name>
<reference evidence="1 2" key="1">
    <citation type="submission" date="2016-11" db="EMBL/GenBank/DDBJ databases">
        <authorList>
            <person name="Jaros S."/>
            <person name="Januszkiewicz K."/>
            <person name="Wedrychowicz H."/>
        </authorList>
    </citation>
    <scope>NUCLEOTIDE SEQUENCE [LARGE SCALE GENOMIC DNA]</scope>
    <source>
        <strain evidence="1 2">OK807</strain>
    </source>
</reference>
<accession>A0A1K2B473</accession>
<proteinExistence type="predicted"/>
<protein>
    <submittedName>
        <fullName evidence="1">Uncharacterized protein</fullName>
    </submittedName>
</protein>
<evidence type="ECO:0000313" key="1">
    <source>
        <dbReference type="EMBL" id="SFX93366.1"/>
    </source>
</evidence>
<sequence length="50" mass="5494">MKLTYAESNDLRLSYAVSKAIEAAGDAGGPAWLVYPFPVYARLRQEAPVH</sequence>
<gene>
    <name evidence="1" type="ORF">SAMN02787144_100811</name>
</gene>
<evidence type="ECO:0000313" key="2">
    <source>
        <dbReference type="Proteomes" id="UP000181909"/>
    </source>
</evidence>
<organism evidence="1 2">
    <name type="scientific">Streptomyces atratus</name>
    <dbReference type="NCBI Taxonomy" id="1893"/>
    <lineage>
        <taxon>Bacteria</taxon>
        <taxon>Bacillati</taxon>
        <taxon>Actinomycetota</taxon>
        <taxon>Actinomycetes</taxon>
        <taxon>Kitasatosporales</taxon>
        <taxon>Streptomycetaceae</taxon>
        <taxon>Streptomyces</taxon>
    </lineage>
</organism>